<organism evidence="1">
    <name type="scientific">marine sediment metagenome</name>
    <dbReference type="NCBI Taxonomy" id="412755"/>
    <lineage>
        <taxon>unclassified sequences</taxon>
        <taxon>metagenomes</taxon>
        <taxon>ecological metagenomes</taxon>
    </lineage>
</organism>
<evidence type="ECO:0000313" key="1">
    <source>
        <dbReference type="EMBL" id="GAH38650.1"/>
    </source>
</evidence>
<dbReference type="EMBL" id="BARU01013595">
    <property type="protein sequence ID" value="GAH38650.1"/>
    <property type="molecule type" value="Genomic_DNA"/>
</dbReference>
<dbReference type="AlphaFoldDB" id="X1G1H8"/>
<protein>
    <submittedName>
        <fullName evidence="1">Uncharacterized protein</fullName>
    </submittedName>
</protein>
<name>X1G1H8_9ZZZZ</name>
<comment type="caution">
    <text evidence="1">The sequence shown here is derived from an EMBL/GenBank/DDBJ whole genome shotgun (WGS) entry which is preliminary data.</text>
</comment>
<accession>X1G1H8</accession>
<sequence length="35" mass="4073">ALDKDSLPKEIVLERQAEIQEMEKIFSISNRLSKL</sequence>
<gene>
    <name evidence="1" type="ORF">S03H2_24462</name>
</gene>
<feature type="non-terminal residue" evidence="1">
    <location>
        <position position="1"/>
    </location>
</feature>
<proteinExistence type="predicted"/>
<reference evidence="1" key="1">
    <citation type="journal article" date="2014" name="Front. Microbiol.">
        <title>High frequency of phylogenetically diverse reductive dehalogenase-homologous genes in deep subseafloor sedimentary metagenomes.</title>
        <authorList>
            <person name="Kawai M."/>
            <person name="Futagami T."/>
            <person name="Toyoda A."/>
            <person name="Takaki Y."/>
            <person name="Nishi S."/>
            <person name="Hori S."/>
            <person name="Arai W."/>
            <person name="Tsubouchi T."/>
            <person name="Morono Y."/>
            <person name="Uchiyama I."/>
            <person name="Ito T."/>
            <person name="Fujiyama A."/>
            <person name="Inagaki F."/>
            <person name="Takami H."/>
        </authorList>
    </citation>
    <scope>NUCLEOTIDE SEQUENCE</scope>
    <source>
        <strain evidence="1">Expedition CK06-06</strain>
    </source>
</reference>